<reference evidence="4" key="1">
    <citation type="submission" date="2012-02" db="EMBL/GenBank/DDBJ databases">
        <title>Genome sequencing of Giardia lamblia Genotypes A2 and B isolates (DH and GS) and comparative analysis with the genomes of Genotypes A1 and E (WB and Pig).</title>
        <authorList>
            <person name="Adam R."/>
            <person name="Dahlstrom E."/>
            <person name="Martens C."/>
            <person name="Bruno D."/>
            <person name="Barbian K."/>
            <person name="Porcella S.F."/>
            <person name="Nash T."/>
        </authorList>
    </citation>
    <scope>NUCLEOTIDE SEQUENCE</scope>
    <source>
        <strain evidence="4">DH</strain>
    </source>
</reference>
<feature type="compositionally biased region" description="Low complexity" evidence="2">
    <location>
        <begin position="660"/>
        <end position="671"/>
    </location>
</feature>
<feature type="compositionally biased region" description="Basic and acidic residues" evidence="2">
    <location>
        <begin position="650"/>
        <end position="659"/>
    </location>
</feature>
<reference evidence="3 4" key="2">
    <citation type="journal article" date="2013" name="Genome Biol. Evol.">
        <title>Genome sequencing of Giardia lamblia genotypes A2 and B isolates (DH and GS) and comparative analysis with the genomes of genotypes A1 and E (WB and Pig).</title>
        <authorList>
            <person name="Adam R.D."/>
            <person name="Dahlstrom E.W."/>
            <person name="Martens C.A."/>
            <person name="Bruno D.P."/>
            <person name="Barbian K.D."/>
            <person name="Ricklefs S.M."/>
            <person name="Hernandez M.M."/>
            <person name="Narla N.P."/>
            <person name="Patel R.B."/>
            <person name="Porcella S.F."/>
            <person name="Nash T.E."/>
        </authorList>
    </citation>
    <scope>NUCLEOTIDE SEQUENCE [LARGE SCALE GENOMIC DNA]</scope>
    <source>
        <strain evidence="3 4">DH</strain>
    </source>
</reference>
<proteinExistence type="predicted"/>
<organism evidence="3 4">
    <name type="scientific">Giardia intestinalis</name>
    <name type="common">Giardia lamblia</name>
    <dbReference type="NCBI Taxonomy" id="5741"/>
    <lineage>
        <taxon>Eukaryota</taxon>
        <taxon>Metamonada</taxon>
        <taxon>Diplomonadida</taxon>
        <taxon>Hexamitidae</taxon>
        <taxon>Giardiinae</taxon>
        <taxon>Giardia</taxon>
    </lineage>
</organism>
<name>V6T9F6_GIAIN</name>
<dbReference type="VEuPathDB" id="GiardiaDB:QR46_3198"/>
<evidence type="ECO:0000313" key="3">
    <source>
        <dbReference type="EMBL" id="ESU35496.1"/>
    </source>
</evidence>
<feature type="coiled-coil region" evidence="1">
    <location>
        <begin position="172"/>
        <end position="234"/>
    </location>
</feature>
<dbReference type="VEuPathDB" id="GiardiaDB:DHA2_153886"/>
<evidence type="ECO:0000256" key="1">
    <source>
        <dbReference type="SAM" id="Coils"/>
    </source>
</evidence>
<accession>V6T9F6</accession>
<dbReference type="Proteomes" id="UP000018320">
    <property type="component" value="Unassembled WGS sequence"/>
</dbReference>
<feature type="coiled-coil region" evidence="1">
    <location>
        <begin position="267"/>
        <end position="397"/>
    </location>
</feature>
<dbReference type="VEuPathDB" id="GiardiaDB:GL50803_0017058"/>
<evidence type="ECO:0000313" key="4">
    <source>
        <dbReference type="Proteomes" id="UP000018320"/>
    </source>
</evidence>
<gene>
    <name evidence="3" type="ORF">DHA2_153886</name>
</gene>
<feature type="coiled-coil region" evidence="1">
    <location>
        <begin position="791"/>
        <end position="932"/>
    </location>
</feature>
<sequence>MNIALLMDNREMALDTTPPEAFVQPRPQLEPKNQLANDLREAITNLYSQAQKSTTSQNNPKTTLEKFEARKKAIDEAYTAMKDMSADISDMQDSLHQSVELDPLLSLSGDNCPSRKGLPKEVTFSKERPTVIPAASLSESDIARITPKQIYTLLQSMNGANESINNQVMEGLVNLRQNMAKVVEDNNILNSELMKLHEENQQKSAMQAYLVSLLEKREQEIENLKEAIKHSEDMEGKKNEEIRTYLLKCDEIRCLSERTLRERDTVLDELKAKMSNTTADYKLLEAEADRTSRELIECKARLQTAESQVISLNSKLTALASTSETALLRKESEVEKLELEISNLKEVIQSLNEEKRNEADIQAMQRQEIQERANSDIQRIEKEKQDLLAQLSNFNAENTALLLKKDEDIGSLRSEYETLSGEYKIYKATMEARLKLLEDSLEKANASVERVTEEKTTLLNTLTAEMQSVREESKAAVQAAEADTELIQTRLAETIKEKDRQIKECKNNIIDLQNELTELRKNQEFLIADGNSTQSRLNAQLKGLCSRYAVLQAQSEADAASQEEKLAQLNSELSLAKKVHEQYVTDTEERIVMLNEQLERNKKDYLTSVDEKDAQLRELYTVLEQQKAQFSELLAEKEHELTRLTDANEDMKQKRKEELAQMSQLQSQLEQSHAKCNATRTTGEMEQLKLQSELEMVRAKSEIIQKTNTTEVERLQAELLSSKSMLAEVRTDLEAQLKTKDEMIEKLQENISALKVELTETTMDATIKIQELNGRLEMLQEVQVTTDNTRISDVDQLRRQLEEQQEHAKKEIAHYRQQISKLMEDLADVNTRYANSVEKREREIIRLKQESKDEALANATKITNLTTELLGAKRRVEKEQATVAEISSRQLAKISDLQEQHGKELAEKDGQIQKLQATLKKLKTKYTENITELKATVSALMTQNGYSENTVDSDGSLSAANLTSSITVSSLNPGAATYAYPASAFSEPSMTPNAPQGQEKMMLQLPQAGSFQGLMLTPRMNSIANASECTARHAISMTPGSMGAM</sequence>
<protein>
    <recommendedName>
        <fullName evidence="5">Coiled-coil protein</fullName>
    </recommendedName>
</protein>
<dbReference type="EMBL" id="AHGT01000080">
    <property type="protein sequence ID" value="ESU35496.1"/>
    <property type="molecule type" value="Genomic_DNA"/>
</dbReference>
<dbReference type="VEuPathDB" id="GiardiaDB:GL50581_1267"/>
<feature type="coiled-coil region" evidence="1">
    <location>
        <begin position="730"/>
        <end position="764"/>
    </location>
</feature>
<dbReference type="AlphaFoldDB" id="V6T9F6"/>
<comment type="caution">
    <text evidence="3">The sequence shown here is derived from an EMBL/GenBank/DDBJ whole genome shotgun (WGS) entry which is preliminary data.</text>
</comment>
<evidence type="ECO:0008006" key="5">
    <source>
        <dbReference type="Google" id="ProtNLM"/>
    </source>
</evidence>
<keyword evidence="1" id="KW-0175">Coiled coil</keyword>
<feature type="region of interest" description="Disordered" evidence="2">
    <location>
        <begin position="650"/>
        <end position="680"/>
    </location>
</feature>
<evidence type="ECO:0000256" key="2">
    <source>
        <dbReference type="SAM" id="MobiDB-lite"/>
    </source>
</evidence>